<evidence type="ECO:0000313" key="2">
    <source>
        <dbReference type="Proteomes" id="UP000028194"/>
    </source>
</evidence>
<dbReference type="EMBL" id="CP007174">
    <property type="protein sequence ID" value="AIF82533.1"/>
    <property type="molecule type" value="Genomic_DNA"/>
</dbReference>
<dbReference type="Gene3D" id="1.10.10.10">
    <property type="entry name" value="Winged helix-like DNA-binding domain superfamily/Winged helix DNA-binding domain"/>
    <property type="match status" value="1"/>
</dbReference>
<protein>
    <recommendedName>
        <fullName evidence="3">MarR family transcriptional regulator</fullName>
    </recommendedName>
</protein>
<sequence length="98" mass="11125">MKPSDKPIGFWLKHLHNLIEAHFEADLADYRMTRRHWQILNLLSSGQRSRTEALQSLAPFWDDATQSLDALLDGPDGMIARHWVRSDDGATGILALTD</sequence>
<evidence type="ECO:0000313" key="1">
    <source>
        <dbReference type="EMBL" id="AIF82533.1"/>
    </source>
</evidence>
<dbReference type="AlphaFoldDB" id="A0A075MMN9"/>
<organism evidence="1 2">
    <name type="scientific">Candidatus Nitrososphaera evergladensis SR1</name>
    <dbReference type="NCBI Taxonomy" id="1459636"/>
    <lineage>
        <taxon>Archaea</taxon>
        <taxon>Nitrososphaerota</taxon>
        <taxon>Nitrososphaeria</taxon>
        <taxon>Nitrososphaerales</taxon>
        <taxon>Nitrososphaeraceae</taxon>
        <taxon>Nitrososphaera</taxon>
    </lineage>
</organism>
<proteinExistence type="predicted"/>
<gene>
    <name evidence="1" type="ORF">NTE_00451</name>
</gene>
<dbReference type="KEGG" id="nev:NTE_00451"/>
<keyword evidence="2" id="KW-1185">Reference proteome</keyword>
<accession>A0A075MMN9</accession>
<dbReference type="HOGENOM" id="CLU_2327134_0_0_2"/>
<dbReference type="Proteomes" id="UP000028194">
    <property type="component" value="Chromosome"/>
</dbReference>
<dbReference type="STRING" id="1459636.NTE_00451"/>
<dbReference type="InterPro" id="IPR036388">
    <property type="entry name" value="WH-like_DNA-bd_sf"/>
</dbReference>
<name>A0A075MMN9_9ARCH</name>
<evidence type="ECO:0008006" key="3">
    <source>
        <dbReference type="Google" id="ProtNLM"/>
    </source>
</evidence>
<reference evidence="1 2" key="1">
    <citation type="journal article" date="2014" name="PLoS ONE">
        <title>Genome Sequence of Candidatus Nitrososphaera evergladensis from Group I.1b Enriched from Everglades Soil Reveals Novel Genomic Features of the Ammonia-Oxidizing Archaea.</title>
        <authorList>
            <person name="Zhalnina K.V."/>
            <person name="Dias R."/>
            <person name="Leonard M.T."/>
            <person name="Dorr de Quadros P."/>
            <person name="Camargo F.A."/>
            <person name="Drew J.C."/>
            <person name="Farmerie W.G."/>
            <person name="Daroub S.H."/>
            <person name="Triplett E.W."/>
        </authorList>
    </citation>
    <scope>NUCLEOTIDE SEQUENCE [LARGE SCALE GENOMIC DNA]</scope>
    <source>
        <strain evidence="1 2">SR1</strain>
    </source>
</reference>